<evidence type="ECO:0000313" key="3">
    <source>
        <dbReference type="Proteomes" id="UP000052978"/>
    </source>
</evidence>
<feature type="region of interest" description="Disordered" evidence="1">
    <location>
        <begin position="111"/>
        <end position="197"/>
    </location>
</feature>
<dbReference type="InterPro" id="IPR031460">
    <property type="entry name" value="DUF4678"/>
</dbReference>
<dbReference type="PANTHER" id="PTHR37365:SF1">
    <property type="entry name" value="TESTIS-EXPRESSED PROTEIN 44"/>
    <property type="match status" value="1"/>
</dbReference>
<feature type="compositionally biased region" description="Basic and acidic residues" evidence="1">
    <location>
        <begin position="70"/>
        <end position="88"/>
    </location>
</feature>
<evidence type="ECO:0000256" key="1">
    <source>
        <dbReference type="SAM" id="MobiDB-lite"/>
    </source>
</evidence>
<feature type="region of interest" description="Disordered" evidence="1">
    <location>
        <begin position="217"/>
        <end position="282"/>
    </location>
</feature>
<evidence type="ECO:0000313" key="2">
    <source>
        <dbReference type="EMBL" id="EPQ15318.1"/>
    </source>
</evidence>
<feature type="compositionally biased region" description="Basic and acidic residues" evidence="1">
    <location>
        <begin position="251"/>
        <end position="261"/>
    </location>
</feature>
<feature type="compositionally biased region" description="Polar residues" evidence="1">
    <location>
        <begin position="151"/>
        <end position="163"/>
    </location>
</feature>
<sequence length="282" mass="29263">MATAPSGEAGIPTHSDSRSSDSPAVGSQSQVSLPADGPVASSAASTEQQDIDPASIKPAASKATAVSGDENQHEGETEAGHRQERKEATAQLAHPAPDALQTCLSLQNLVWAGPVRDSRRARSLRISQSDSLVKEETPQTAGVPDREQDLDPSTPSAEAQFPQNVPAVGTADADRQLDTTEAAEKSEDPEAVNPDTEAWPLAESQAVTEGGLIDCLRDLQAPPVPPSPGSNATCLSGGPGEKASGLQSVHSLREERLHALHDQLAGRGRGVYQPPGRPPGLV</sequence>
<feature type="region of interest" description="Disordered" evidence="1">
    <location>
        <begin position="1"/>
        <end position="96"/>
    </location>
</feature>
<dbReference type="PANTHER" id="PTHR37365">
    <property type="entry name" value="TESTIS-EXPRESSED PROTEIN 44"/>
    <property type="match status" value="1"/>
</dbReference>
<reference evidence="2 3" key="1">
    <citation type="journal article" date="2013" name="Nat. Commun.">
        <title>Genome analysis reveals insights into physiology and longevity of the Brandt's bat Myotis brandtii.</title>
        <authorList>
            <person name="Seim I."/>
            <person name="Fang X."/>
            <person name="Xiong Z."/>
            <person name="Lobanov A.V."/>
            <person name="Huang Z."/>
            <person name="Ma S."/>
            <person name="Feng Y."/>
            <person name="Turanov A.A."/>
            <person name="Zhu Y."/>
            <person name="Lenz T.L."/>
            <person name="Gerashchenko M.V."/>
            <person name="Fan D."/>
            <person name="Hee Yim S."/>
            <person name="Yao X."/>
            <person name="Jordan D."/>
            <person name="Xiong Y."/>
            <person name="Ma Y."/>
            <person name="Lyapunov A.N."/>
            <person name="Chen G."/>
            <person name="Kulakova O.I."/>
            <person name="Sun Y."/>
            <person name="Lee S.G."/>
            <person name="Bronson R.T."/>
            <person name="Moskalev A.A."/>
            <person name="Sunyaev S.R."/>
            <person name="Zhang G."/>
            <person name="Krogh A."/>
            <person name="Wang J."/>
            <person name="Gladyshev V.N."/>
        </authorList>
    </citation>
    <scope>NUCLEOTIDE SEQUENCE [LARGE SCALE GENOMIC DNA]</scope>
</reference>
<organism evidence="2 3">
    <name type="scientific">Myotis brandtii</name>
    <name type="common">Brandt's bat</name>
    <dbReference type="NCBI Taxonomy" id="109478"/>
    <lineage>
        <taxon>Eukaryota</taxon>
        <taxon>Metazoa</taxon>
        <taxon>Chordata</taxon>
        <taxon>Craniata</taxon>
        <taxon>Vertebrata</taxon>
        <taxon>Euteleostomi</taxon>
        <taxon>Mammalia</taxon>
        <taxon>Eutheria</taxon>
        <taxon>Laurasiatheria</taxon>
        <taxon>Chiroptera</taxon>
        <taxon>Yangochiroptera</taxon>
        <taxon>Vespertilionidae</taxon>
        <taxon>Myotis</taxon>
    </lineage>
</organism>
<accession>S7PWF7</accession>
<proteinExistence type="predicted"/>
<dbReference type="AlphaFoldDB" id="S7PWF7"/>
<protein>
    <submittedName>
        <fullName evidence="2">Uncharacterized protein</fullName>
    </submittedName>
</protein>
<feature type="compositionally biased region" description="Polar residues" evidence="1">
    <location>
        <begin position="20"/>
        <end position="32"/>
    </location>
</feature>
<feature type="compositionally biased region" description="Basic and acidic residues" evidence="1">
    <location>
        <begin position="172"/>
        <end position="188"/>
    </location>
</feature>
<gene>
    <name evidence="2" type="ORF">D623_10008188</name>
</gene>
<keyword evidence="3" id="KW-1185">Reference proteome</keyword>
<name>S7PWF7_MYOBR</name>
<dbReference type="Pfam" id="PF15727">
    <property type="entry name" value="DUF4678"/>
    <property type="match status" value="1"/>
</dbReference>
<dbReference type="Proteomes" id="UP000052978">
    <property type="component" value="Unassembled WGS sequence"/>
</dbReference>
<dbReference type="EMBL" id="KE164125">
    <property type="protein sequence ID" value="EPQ15318.1"/>
    <property type="molecule type" value="Genomic_DNA"/>
</dbReference>